<sequence length="225" mass="24159">MTTSLKASDVALRNSVLQELEWTPSVDAANIGVAVSDGAVTLSGEVGTYPEKAQARKAALRVRGVTAIADEITVRANWAPNDTDIARLAGESLEHAVDVPDGAVKATVHDQVVELTGVVSWEYQRRAAYRAVAFIKGVVAVNNHIRIGAPFHQLTAVEAIKAALARNIHVRPDRIHVSATPKATVHLTGTTSSWFEREQAEKAAWSAAGVLDVDNQLRVEIDETD</sequence>
<proteinExistence type="predicted"/>
<dbReference type="PANTHER" id="PTHR34606:SF4">
    <property type="entry name" value="OUTER MEMBRANE LIPOPROTEIN DOLP"/>
    <property type="match status" value="1"/>
</dbReference>
<dbReference type="PROSITE" id="PS50914">
    <property type="entry name" value="BON"/>
    <property type="match status" value="3"/>
</dbReference>
<dbReference type="PANTHER" id="PTHR34606">
    <property type="entry name" value="BON DOMAIN-CONTAINING PROTEIN"/>
    <property type="match status" value="1"/>
</dbReference>
<dbReference type="STRING" id="1090615.SAMN04515671_3983"/>
<dbReference type="EMBL" id="LT629710">
    <property type="protein sequence ID" value="SDP38583.1"/>
    <property type="molecule type" value="Genomic_DNA"/>
</dbReference>
<dbReference type="AlphaFoldDB" id="A0A1H0S9Y8"/>
<dbReference type="InterPro" id="IPR014004">
    <property type="entry name" value="Transpt-assoc_nodulatn_dom_bac"/>
</dbReference>
<evidence type="ECO:0000259" key="2">
    <source>
        <dbReference type="PROSITE" id="PS50914"/>
    </source>
</evidence>
<keyword evidence="4" id="KW-1185">Reference proteome</keyword>
<dbReference type="RefSeq" id="WP_172832310.1">
    <property type="nucleotide sequence ID" value="NZ_LT629710.1"/>
</dbReference>
<feature type="domain" description="BON" evidence="2">
    <location>
        <begin position="8"/>
        <end position="76"/>
    </location>
</feature>
<name>A0A1H0S9Y8_9ACTN</name>
<dbReference type="InterPro" id="IPR051686">
    <property type="entry name" value="Lipoprotein_DolP"/>
</dbReference>
<protein>
    <submittedName>
        <fullName evidence="3">Osmotically-inducible protein OsmY, contains BON domain</fullName>
    </submittedName>
</protein>
<dbReference type="Pfam" id="PF04972">
    <property type="entry name" value="BON"/>
    <property type="match status" value="3"/>
</dbReference>
<feature type="domain" description="BON" evidence="2">
    <location>
        <begin position="152"/>
        <end position="221"/>
    </location>
</feature>
<dbReference type="SMART" id="SM00749">
    <property type="entry name" value="BON"/>
    <property type="match status" value="3"/>
</dbReference>
<evidence type="ECO:0000313" key="3">
    <source>
        <dbReference type="EMBL" id="SDP38583.1"/>
    </source>
</evidence>
<dbReference type="Proteomes" id="UP000198741">
    <property type="component" value="Chromosome I"/>
</dbReference>
<reference evidence="3 4" key="1">
    <citation type="submission" date="2016-10" db="EMBL/GenBank/DDBJ databases">
        <authorList>
            <person name="de Groot N.N."/>
        </authorList>
    </citation>
    <scope>NUCLEOTIDE SEQUENCE [LARGE SCALE GENOMIC DNA]</scope>
    <source>
        <strain evidence="4">P4-7,KCTC 19426,CECT 7604</strain>
    </source>
</reference>
<accession>A0A1H0S9Y8</accession>
<dbReference type="Gene3D" id="3.30.1340.30">
    <property type="match status" value="3"/>
</dbReference>
<evidence type="ECO:0000313" key="4">
    <source>
        <dbReference type="Proteomes" id="UP000198741"/>
    </source>
</evidence>
<dbReference type="InterPro" id="IPR007055">
    <property type="entry name" value="BON_dom"/>
</dbReference>
<keyword evidence="1" id="KW-0732">Signal</keyword>
<gene>
    <name evidence="3" type="ORF">SAMN04515671_3983</name>
</gene>
<organism evidence="3 4">
    <name type="scientific">Nakamurella panacisegetis</name>
    <dbReference type="NCBI Taxonomy" id="1090615"/>
    <lineage>
        <taxon>Bacteria</taxon>
        <taxon>Bacillati</taxon>
        <taxon>Actinomycetota</taxon>
        <taxon>Actinomycetes</taxon>
        <taxon>Nakamurellales</taxon>
        <taxon>Nakamurellaceae</taxon>
        <taxon>Nakamurella</taxon>
    </lineage>
</organism>
<evidence type="ECO:0000256" key="1">
    <source>
        <dbReference type="ARBA" id="ARBA00022729"/>
    </source>
</evidence>
<feature type="domain" description="BON" evidence="2">
    <location>
        <begin position="81"/>
        <end position="149"/>
    </location>
</feature>